<protein>
    <submittedName>
        <fullName evidence="1">Uncharacterized protein</fullName>
    </submittedName>
</protein>
<gene>
    <name evidence="1" type="ORF">CL2_14770</name>
</gene>
<dbReference type="InterPro" id="IPR045933">
    <property type="entry name" value="DUF6353"/>
</dbReference>
<dbReference type="AlphaFoldDB" id="D4N0M8"/>
<dbReference type="Proteomes" id="UP000008960">
    <property type="component" value="Chromosome"/>
</dbReference>
<name>D4N0M8_ANAHA</name>
<evidence type="ECO:0000313" key="2">
    <source>
        <dbReference type="Proteomes" id="UP000008960"/>
    </source>
</evidence>
<sequence length="307" mass="34876">MKMLNNIKRTGYKLKFKAKKRSPEIFIVAGVFGTIASIVMACKATTKLQDITDDAKDQIDSVHEAAEHPENLPEEYTEKDATRDLTIIYTQTGMKIAKLYAPAIITGTLSIASIITSHNILRKRNMALAAAYTTIDKCFKDYRGRVVERFGEEIDKELRYNIKSKEIETVKKNDDGTEEVVKEDAVTAELNSESDYARIYDDGCYGWSKDPAANLQVLKKTQAFANQKLKEQGFLFLNDVYKMLNILPTKAGQVVGWIYDEKNPIGDNYVDFGLYDIHDERKRAFINGIERNVILDFNVDGNILDRM</sequence>
<reference evidence="1 2" key="1">
    <citation type="submission" date="2010-03" db="EMBL/GenBank/DDBJ databases">
        <title>The genome sequence of Clostridiales sp. SSC/2.</title>
        <authorList>
            <consortium name="metaHIT consortium -- http://www.metahit.eu/"/>
            <person name="Pajon A."/>
            <person name="Turner K."/>
            <person name="Parkhill J."/>
            <person name="Duncan S."/>
            <person name="Flint H."/>
        </authorList>
    </citation>
    <scope>NUCLEOTIDE SEQUENCE [LARGE SCALE GENOMIC DNA]</scope>
    <source>
        <strain evidence="1 2">SSC/2</strain>
    </source>
</reference>
<dbReference type="KEGG" id="bprl:CL2_14770"/>
<reference evidence="1 2" key="2">
    <citation type="submission" date="2010-03" db="EMBL/GenBank/DDBJ databases">
        <authorList>
            <person name="Pajon A."/>
        </authorList>
    </citation>
    <scope>NUCLEOTIDE SEQUENCE [LARGE SCALE GENOMIC DNA]</scope>
    <source>
        <strain evidence="1 2">SSC/2</strain>
    </source>
</reference>
<proteinExistence type="predicted"/>
<organism evidence="1 2">
    <name type="scientific">Anaerostipes hadrus</name>
    <dbReference type="NCBI Taxonomy" id="649756"/>
    <lineage>
        <taxon>Bacteria</taxon>
        <taxon>Bacillati</taxon>
        <taxon>Bacillota</taxon>
        <taxon>Clostridia</taxon>
        <taxon>Lachnospirales</taxon>
        <taxon>Lachnospiraceae</taxon>
        <taxon>Anaerostipes</taxon>
    </lineage>
</organism>
<evidence type="ECO:0000313" key="1">
    <source>
        <dbReference type="EMBL" id="CBL38423.1"/>
    </source>
</evidence>
<dbReference type="PATRIC" id="fig|245018.3.peg.1775"/>
<dbReference type="EMBL" id="FP929061">
    <property type="protein sequence ID" value="CBL38423.1"/>
    <property type="molecule type" value="Genomic_DNA"/>
</dbReference>
<accession>D4N0M8</accession>
<dbReference type="RefSeq" id="WP_008390911.1">
    <property type="nucleotide sequence ID" value="NC_021016.1"/>
</dbReference>
<dbReference type="Pfam" id="PF19880">
    <property type="entry name" value="DUF6353"/>
    <property type="match status" value="1"/>
</dbReference>